<gene>
    <name evidence="2" type="ORF">COV60_01025</name>
</gene>
<evidence type="ECO:0000313" key="3">
    <source>
        <dbReference type="Proteomes" id="UP000229782"/>
    </source>
</evidence>
<evidence type="ECO:0000256" key="1">
    <source>
        <dbReference type="SAM" id="MobiDB-lite"/>
    </source>
</evidence>
<name>A0A2H0N5E8_9BACT</name>
<reference evidence="2 3" key="1">
    <citation type="submission" date="2017-09" db="EMBL/GenBank/DDBJ databases">
        <title>Depth-based differentiation of microbial function through sediment-hosted aquifers and enrichment of novel symbionts in the deep terrestrial subsurface.</title>
        <authorList>
            <person name="Probst A.J."/>
            <person name="Ladd B."/>
            <person name="Jarett J.K."/>
            <person name="Geller-Mcgrath D.E."/>
            <person name="Sieber C.M."/>
            <person name="Emerson J.B."/>
            <person name="Anantharaman K."/>
            <person name="Thomas B.C."/>
            <person name="Malmstrom R."/>
            <person name="Stieglmeier M."/>
            <person name="Klingl A."/>
            <person name="Woyke T."/>
            <person name="Ryan C.M."/>
            <person name="Banfield J.F."/>
        </authorList>
    </citation>
    <scope>NUCLEOTIDE SEQUENCE [LARGE SCALE GENOMIC DNA]</scope>
    <source>
        <strain evidence="2">CG11_big_fil_rev_8_21_14_0_20_43_7</strain>
    </source>
</reference>
<proteinExistence type="predicted"/>
<dbReference type="AlphaFoldDB" id="A0A2H0N5E8"/>
<accession>A0A2H0N5E8</accession>
<comment type="caution">
    <text evidence="2">The sequence shown here is derived from an EMBL/GenBank/DDBJ whole genome shotgun (WGS) entry which is preliminary data.</text>
</comment>
<dbReference type="EMBL" id="PCWM01000019">
    <property type="protein sequence ID" value="PIR03326.1"/>
    <property type="molecule type" value="Genomic_DNA"/>
</dbReference>
<sequence>MELISSKEAFLRRLDRNKQGAEQIEISSEDLFVELQALLKPYVDIFEREDTCPVVLDESTLRTILASLQKWFGKGSSWDQSPLRERMVALSEHIDFLHDVESGGVDDPAVSFYEYIVNNAMRKVTESDDRTEDSDENERNTVLPSNSFGIGGKLDRQEKNSMYGQDLIEDTENMIGMMDDKIGDILDTTEDKEVIVEKLKKVFLLFQVRYNISRKRIELVNLCLRSPKGMKDFVSQNINIERYYIPALKKVIEELKVKK</sequence>
<organism evidence="2 3">
    <name type="scientific">Candidatus Magasanikbacteria bacterium CG11_big_fil_rev_8_21_14_0_20_43_7</name>
    <dbReference type="NCBI Taxonomy" id="1974654"/>
    <lineage>
        <taxon>Bacteria</taxon>
        <taxon>Candidatus Magasanikiibacteriota</taxon>
    </lineage>
</organism>
<dbReference type="Proteomes" id="UP000229782">
    <property type="component" value="Unassembled WGS sequence"/>
</dbReference>
<protein>
    <submittedName>
        <fullName evidence="2">Uncharacterized protein</fullName>
    </submittedName>
</protein>
<evidence type="ECO:0000313" key="2">
    <source>
        <dbReference type="EMBL" id="PIR03326.1"/>
    </source>
</evidence>
<feature type="region of interest" description="Disordered" evidence="1">
    <location>
        <begin position="124"/>
        <end position="155"/>
    </location>
</feature>